<evidence type="ECO:0000256" key="1">
    <source>
        <dbReference type="SAM" id="Phobius"/>
    </source>
</evidence>
<evidence type="ECO:0000313" key="2">
    <source>
        <dbReference type="EMBL" id="KAJ3731056.1"/>
    </source>
</evidence>
<keyword evidence="1" id="KW-0812">Transmembrane</keyword>
<accession>A0AA38MYX2</accession>
<sequence>RKPCGNSLSGIIIFCLILRTLYILTFDTHCVSLPAPIDNSIRSACTTCN</sequence>
<keyword evidence="1" id="KW-1133">Transmembrane helix</keyword>
<dbReference type="Proteomes" id="UP001176059">
    <property type="component" value="Unassembled WGS sequence"/>
</dbReference>
<reference evidence="2" key="2">
    <citation type="journal article" date="2023" name="Proc. Natl. Acad. Sci. U.S.A.">
        <title>A global phylogenomic analysis of the shiitake genus Lentinula.</title>
        <authorList>
            <person name="Sierra-Patev S."/>
            <person name="Min B."/>
            <person name="Naranjo-Ortiz M."/>
            <person name="Looney B."/>
            <person name="Konkel Z."/>
            <person name="Slot J.C."/>
            <person name="Sakamoto Y."/>
            <person name="Steenwyk J.L."/>
            <person name="Rokas A."/>
            <person name="Carro J."/>
            <person name="Camarero S."/>
            <person name="Ferreira P."/>
            <person name="Molpeceres G."/>
            <person name="Ruiz-Duenas F.J."/>
            <person name="Serrano A."/>
            <person name="Henrissat B."/>
            <person name="Drula E."/>
            <person name="Hughes K.W."/>
            <person name="Mata J.L."/>
            <person name="Ishikawa N.K."/>
            <person name="Vargas-Isla R."/>
            <person name="Ushijima S."/>
            <person name="Smith C.A."/>
            <person name="Donoghue J."/>
            <person name="Ahrendt S."/>
            <person name="Andreopoulos W."/>
            <person name="He G."/>
            <person name="LaButti K."/>
            <person name="Lipzen A."/>
            <person name="Ng V."/>
            <person name="Riley R."/>
            <person name="Sandor L."/>
            <person name="Barry K."/>
            <person name="Martinez A.T."/>
            <person name="Xiao Y."/>
            <person name="Gibbons J.G."/>
            <person name="Terashima K."/>
            <person name="Grigoriev I.V."/>
            <person name="Hibbett D."/>
        </authorList>
    </citation>
    <scope>NUCLEOTIDE SEQUENCE</scope>
    <source>
        <strain evidence="2">ET3784</strain>
    </source>
</reference>
<organism evidence="2 3">
    <name type="scientific">Lentinula guzmanii</name>
    <dbReference type="NCBI Taxonomy" id="2804957"/>
    <lineage>
        <taxon>Eukaryota</taxon>
        <taxon>Fungi</taxon>
        <taxon>Dikarya</taxon>
        <taxon>Basidiomycota</taxon>
        <taxon>Agaricomycotina</taxon>
        <taxon>Agaricomycetes</taxon>
        <taxon>Agaricomycetidae</taxon>
        <taxon>Agaricales</taxon>
        <taxon>Marasmiineae</taxon>
        <taxon>Omphalotaceae</taxon>
        <taxon>Lentinula</taxon>
    </lineage>
</organism>
<feature type="non-terminal residue" evidence="2">
    <location>
        <position position="1"/>
    </location>
</feature>
<comment type="caution">
    <text evidence="2">The sequence shown here is derived from an EMBL/GenBank/DDBJ whole genome shotgun (WGS) entry which is preliminary data.</text>
</comment>
<evidence type="ECO:0000313" key="3">
    <source>
        <dbReference type="Proteomes" id="UP001176059"/>
    </source>
</evidence>
<name>A0AA38MYX2_9AGAR</name>
<feature type="transmembrane region" description="Helical" evidence="1">
    <location>
        <begin position="7"/>
        <end position="26"/>
    </location>
</feature>
<gene>
    <name evidence="2" type="ORF">DFJ43DRAFT_1225017</name>
</gene>
<protein>
    <submittedName>
        <fullName evidence="2">Uncharacterized protein</fullName>
    </submittedName>
</protein>
<keyword evidence="1" id="KW-0472">Membrane</keyword>
<reference evidence="2" key="1">
    <citation type="submission" date="2022-08" db="EMBL/GenBank/DDBJ databases">
        <authorList>
            <consortium name="DOE Joint Genome Institute"/>
            <person name="Min B."/>
            <person name="Sierra-Patev S."/>
            <person name="Naranjo-Ortiz M."/>
            <person name="Looney B."/>
            <person name="Konkel Z."/>
            <person name="Slot J.C."/>
            <person name="Sakamoto Y."/>
            <person name="Steenwyk J.L."/>
            <person name="Rokas A."/>
            <person name="Carro J."/>
            <person name="Camarero S."/>
            <person name="Ferreira P."/>
            <person name="Molpeceres G."/>
            <person name="Ruiz-duenas F.J."/>
            <person name="Serrano A."/>
            <person name="Henrissat B."/>
            <person name="Drula E."/>
            <person name="Hughes K.W."/>
            <person name="Mata J.L."/>
            <person name="Ishikawa N.K."/>
            <person name="Vargas-Isla R."/>
            <person name="Ushijima S."/>
            <person name="Smith C.A."/>
            <person name="Ahrendt S."/>
            <person name="Andreopoulos W."/>
            <person name="He G."/>
            <person name="LaButti K."/>
            <person name="Lipzen A."/>
            <person name="Ng V."/>
            <person name="Riley R."/>
            <person name="Sandor L."/>
            <person name="Barry K."/>
            <person name="Martinez A.T."/>
            <person name="Xiao Y."/>
            <person name="Gibbons J.G."/>
            <person name="Terashima K."/>
            <person name="Hibbett D.S."/>
            <person name="Grigoriev I.V."/>
        </authorList>
    </citation>
    <scope>NUCLEOTIDE SEQUENCE</scope>
    <source>
        <strain evidence="2">ET3784</strain>
    </source>
</reference>
<proteinExistence type="predicted"/>
<dbReference type="AlphaFoldDB" id="A0AA38MYX2"/>
<keyword evidence="3" id="KW-1185">Reference proteome</keyword>
<dbReference type="EMBL" id="JANVFO010000033">
    <property type="protein sequence ID" value="KAJ3731056.1"/>
    <property type="molecule type" value="Genomic_DNA"/>
</dbReference>